<accession>A0A9D4VSZ5</accession>
<keyword evidence="2" id="KW-1185">Reference proteome</keyword>
<sequence>MADNSSATSDYQNKDKEIVAPKTCSELFSANLILSKSPPFDSMGRTTSGGTNLSSCIFVAEENSDTSMEDISNNYMCYSTAKKLWGSVTEMYSGLGNKSRIYELTLQAKEIRQGGLNEELDEVRGRVIGRATIPSLSEVFAEVGREETKRNVMMGIIKIVPPPPETNALTAETTALKSSTNHKNFSNLWRDHSNKPRHTRETCWKIHGRPSHLKVSKLGPKVHRPFPTAHEAEKTSLRKEQVEELVPRIIRPVFLLYLKPILLVLEVKKLELQMDRTSGKMIGSAKMMDGLYYFEHTFENK</sequence>
<dbReference type="PANTHER" id="PTHR34222:SF40">
    <property type="match status" value="1"/>
</dbReference>
<gene>
    <name evidence="1" type="ORF">KIW84_074144</name>
</gene>
<protein>
    <submittedName>
        <fullName evidence="1">Uncharacterized protein</fullName>
    </submittedName>
</protein>
<dbReference type="PANTHER" id="PTHR34222">
    <property type="entry name" value="GAG_PRE-INTEGRS DOMAIN-CONTAINING PROTEIN"/>
    <property type="match status" value="1"/>
</dbReference>
<dbReference type="AlphaFoldDB" id="A0A9D4VSZ5"/>
<organism evidence="1 2">
    <name type="scientific">Pisum sativum</name>
    <name type="common">Garden pea</name>
    <name type="synonym">Lathyrus oleraceus</name>
    <dbReference type="NCBI Taxonomy" id="3888"/>
    <lineage>
        <taxon>Eukaryota</taxon>
        <taxon>Viridiplantae</taxon>
        <taxon>Streptophyta</taxon>
        <taxon>Embryophyta</taxon>
        <taxon>Tracheophyta</taxon>
        <taxon>Spermatophyta</taxon>
        <taxon>Magnoliopsida</taxon>
        <taxon>eudicotyledons</taxon>
        <taxon>Gunneridae</taxon>
        <taxon>Pentapetalae</taxon>
        <taxon>rosids</taxon>
        <taxon>fabids</taxon>
        <taxon>Fabales</taxon>
        <taxon>Fabaceae</taxon>
        <taxon>Papilionoideae</taxon>
        <taxon>50 kb inversion clade</taxon>
        <taxon>NPAAA clade</taxon>
        <taxon>Hologalegina</taxon>
        <taxon>IRL clade</taxon>
        <taxon>Fabeae</taxon>
        <taxon>Lathyrus</taxon>
    </lineage>
</organism>
<reference evidence="1 2" key="1">
    <citation type="journal article" date="2022" name="Nat. Genet.">
        <title>Improved pea reference genome and pan-genome highlight genomic features and evolutionary characteristics.</title>
        <authorList>
            <person name="Yang T."/>
            <person name="Liu R."/>
            <person name="Luo Y."/>
            <person name="Hu S."/>
            <person name="Wang D."/>
            <person name="Wang C."/>
            <person name="Pandey M.K."/>
            <person name="Ge S."/>
            <person name="Xu Q."/>
            <person name="Li N."/>
            <person name="Li G."/>
            <person name="Huang Y."/>
            <person name="Saxena R.K."/>
            <person name="Ji Y."/>
            <person name="Li M."/>
            <person name="Yan X."/>
            <person name="He Y."/>
            <person name="Liu Y."/>
            <person name="Wang X."/>
            <person name="Xiang C."/>
            <person name="Varshney R.K."/>
            <person name="Ding H."/>
            <person name="Gao S."/>
            <person name="Zong X."/>
        </authorList>
    </citation>
    <scope>NUCLEOTIDE SEQUENCE [LARGE SCALE GENOMIC DNA]</scope>
    <source>
        <strain evidence="1 2">cv. Zhongwan 6</strain>
    </source>
</reference>
<dbReference type="EMBL" id="JAMSHJ010000007">
    <property type="protein sequence ID" value="KAI5388339.1"/>
    <property type="molecule type" value="Genomic_DNA"/>
</dbReference>
<dbReference type="Gramene" id="Psat07G0414400-T1">
    <property type="protein sequence ID" value="KAI5388339.1"/>
    <property type="gene ID" value="KIW84_074144"/>
</dbReference>
<evidence type="ECO:0000313" key="2">
    <source>
        <dbReference type="Proteomes" id="UP001058974"/>
    </source>
</evidence>
<evidence type="ECO:0000313" key="1">
    <source>
        <dbReference type="EMBL" id="KAI5388339.1"/>
    </source>
</evidence>
<dbReference type="Proteomes" id="UP001058974">
    <property type="component" value="Chromosome 7"/>
</dbReference>
<proteinExistence type="predicted"/>
<comment type="caution">
    <text evidence="1">The sequence shown here is derived from an EMBL/GenBank/DDBJ whole genome shotgun (WGS) entry which is preliminary data.</text>
</comment>
<name>A0A9D4VSZ5_PEA</name>